<evidence type="ECO:0000256" key="1">
    <source>
        <dbReference type="SAM" id="MobiDB-lite"/>
    </source>
</evidence>
<evidence type="ECO:0000313" key="2">
    <source>
        <dbReference type="EMBL" id="CAE0678561.1"/>
    </source>
</evidence>
<proteinExistence type="predicted"/>
<accession>A0A7S3ZBV4</accession>
<feature type="region of interest" description="Disordered" evidence="1">
    <location>
        <begin position="267"/>
        <end position="350"/>
    </location>
</feature>
<dbReference type="EMBL" id="HBIV01043236">
    <property type="protein sequence ID" value="CAE0678561.1"/>
    <property type="molecule type" value="Transcribed_RNA"/>
</dbReference>
<reference evidence="2" key="1">
    <citation type="submission" date="2021-01" db="EMBL/GenBank/DDBJ databases">
        <authorList>
            <person name="Corre E."/>
            <person name="Pelletier E."/>
            <person name="Niang G."/>
            <person name="Scheremetjew M."/>
            <person name="Finn R."/>
            <person name="Kale V."/>
            <person name="Holt S."/>
            <person name="Cochrane G."/>
            <person name="Meng A."/>
            <person name="Brown T."/>
            <person name="Cohen L."/>
        </authorList>
    </citation>
    <scope>NUCLEOTIDE SEQUENCE</scope>
    <source>
        <strain evidence="2">CCCM811</strain>
    </source>
</reference>
<organism evidence="2">
    <name type="scientific">Lotharella globosa</name>
    <dbReference type="NCBI Taxonomy" id="91324"/>
    <lineage>
        <taxon>Eukaryota</taxon>
        <taxon>Sar</taxon>
        <taxon>Rhizaria</taxon>
        <taxon>Cercozoa</taxon>
        <taxon>Chlorarachniophyceae</taxon>
        <taxon>Lotharella</taxon>
    </lineage>
</organism>
<feature type="compositionally biased region" description="Basic residues" evidence="1">
    <location>
        <begin position="335"/>
        <end position="344"/>
    </location>
</feature>
<dbReference type="AlphaFoldDB" id="A0A7S3ZBV4"/>
<gene>
    <name evidence="2" type="ORF">LGLO00237_LOCUS30343</name>
</gene>
<sequence length="350" mass="38018">MLTASLPVLLSSPTAVVASVLLFLVALEAHRMLRAALRQRRKGGKYALKLAGLQKKRLDTCPRKTEAPDLETPTVDAPAPRTIPELPFRNNSKKLMKVVELPGKSVSLLPVEAAVQNGHGLAPMARPVPQRVPVTRQCSSEERLADAIQGALFSIRKQEQQPKVVKPLDVIAKLRAANKGAKKVSFGCGTILGSNVTLIDHLPTVTPGVKAAGPLPLMPSRTTDSQTKSLIGSAVKVPRCAECTRPLPPGLSSALICNRCKVDREEEQPTASGEYLETDWAPVKSRRRKRSEKSSSTNNNNNKSKSSSSRGRSSRRRTRSDKTSSSGTKSQGKARPQRRRSAKVPVRDRK</sequence>
<feature type="region of interest" description="Disordered" evidence="1">
    <location>
        <begin position="63"/>
        <end position="87"/>
    </location>
</feature>
<feature type="compositionally biased region" description="Low complexity" evidence="1">
    <location>
        <begin position="294"/>
        <end position="311"/>
    </location>
</feature>
<name>A0A7S3ZBV4_9EUKA</name>
<protein>
    <submittedName>
        <fullName evidence="2">Uncharacterized protein</fullName>
    </submittedName>
</protein>